<accession>A0A264VT02</accession>
<dbReference type="Gene3D" id="2.60.40.3110">
    <property type="match status" value="1"/>
</dbReference>
<comment type="similarity">
    <text evidence="2">Belongs to the fimbrial export usher family.</text>
</comment>
<feature type="domain" description="PapC N-terminal" evidence="10">
    <location>
        <begin position="26"/>
        <end position="164"/>
    </location>
</feature>
<evidence type="ECO:0000256" key="7">
    <source>
        <dbReference type="ARBA" id="ARBA00023136"/>
    </source>
</evidence>
<comment type="caution">
    <text evidence="11">The sequence shown here is derived from an EMBL/GenBank/DDBJ whole genome shotgun (WGS) entry which is preliminary data.</text>
</comment>
<dbReference type="GO" id="GO:0009297">
    <property type="term" value="P:pilus assembly"/>
    <property type="evidence" value="ECO:0007669"/>
    <property type="project" value="InterPro"/>
</dbReference>
<evidence type="ECO:0000259" key="10">
    <source>
        <dbReference type="Pfam" id="PF13954"/>
    </source>
</evidence>
<keyword evidence="5" id="KW-0812">Transmembrane</keyword>
<dbReference type="InterPro" id="IPR042186">
    <property type="entry name" value="FimD_plug_dom"/>
</dbReference>
<dbReference type="PANTHER" id="PTHR30451:SF3">
    <property type="entry name" value="OUTER MEMBRANE USHER PROTEIN HTRE-RELATED"/>
    <property type="match status" value="1"/>
</dbReference>
<reference evidence="11 12" key="1">
    <citation type="submission" date="2017-07" db="EMBL/GenBank/DDBJ databases">
        <title>blaIMP-27 on transferable plasmids in Proteus mirabilis and Providencia rettgeri.</title>
        <authorList>
            <person name="Potter R."/>
        </authorList>
    </citation>
    <scope>NUCLEOTIDE SEQUENCE [LARGE SCALE GENOMIC DNA]</scope>
    <source>
        <strain evidence="11 12">PR1</strain>
    </source>
</reference>
<dbReference type="InterPro" id="IPR000015">
    <property type="entry name" value="Fimb_usher"/>
</dbReference>
<dbReference type="RefSeq" id="WP_094961707.1">
    <property type="nucleotide sequence ID" value="NZ_NOWC01000012.1"/>
</dbReference>
<comment type="subcellular location">
    <subcellularLocation>
        <location evidence="1">Cell outer membrane</location>
        <topology evidence="1">Multi-pass membrane protein</topology>
    </subcellularLocation>
</comment>
<keyword evidence="4" id="KW-1134">Transmembrane beta strand</keyword>
<evidence type="ECO:0000256" key="4">
    <source>
        <dbReference type="ARBA" id="ARBA00022452"/>
    </source>
</evidence>
<dbReference type="GO" id="GO:0015473">
    <property type="term" value="F:fimbrial usher porin activity"/>
    <property type="evidence" value="ECO:0007669"/>
    <property type="project" value="InterPro"/>
</dbReference>
<evidence type="ECO:0000256" key="8">
    <source>
        <dbReference type="ARBA" id="ARBA00023237"/>
    </source>
</evidence>
<evidence type="ECO:0000256" key="6">
    <source>
        <dbReference type="ARBA" id="ARBA00022729"/>
    </source>
</evidence>
<dbReference type="Gene3D" id="2.60.40.2070">
    <property type="match status" value="1"/>
</dbReference>
<evidence type="ECO:0000313" key="12">
    <source>
        <dbReference type="Proteomes" id="UP000216001"/>
    </source>
</evidence>
<gene>
    <name evidence="11" type="ORF">CHI95_11620</name>
</gene>
<dbReference type="EMBL" id="NOWC01000012">
    <property type="protein sequence ID" value="OZS74425.1"/>
    <property type="molecule type" value="Genomic_DNA"/>
</dbReference>
<dbReference type="Proteomes" id="UP000216001">
    <property type="component" value="Unassembled WGS sequence"/>
</dbReference>
<keyword evidence="7" id="KW-0472">Membrane</keyword>
<keyword evidence="3" id="KW-0813">Transport</keyword>
<evidence type="ECO:0000256" key="3">
    <source>
        <dbReference type="ARBA" id="ARBA00022448"/>
    </source>
</evidence>
<evidence type="ECO:0000256" key="2">
    <source>
        <dbReference type="ARBA" id="ARBA00008064"/>
    </source>
</evidence>
<evidence type="ECO:0000313" key="11">
    <source>
        <dbReference type="EMBL" id="OZS74425.1"/>
    </source>
</evidence>
<protein>
    <submittedName>
        <fullName evidence="11">Usher protein FimD</fullName>
    </submittedName>
</protein>
<dbReference type="AlphaFoldDB" id="A0A264VT02"/>
<sequence>MKKENYLYLLILIGLQSYQKNSIADEFETSLLVGKSAQGDISRFYTDSKIPSGKQLAELYVNNSWKGQFEIDINNDGKLISLAADDVQKLNLNLSSEVIEQTKQQPFIPIDDLVANIKYKFNINDLRLDITVPQIALKQLEANYVDPSLWNYGEPAIIFSYNTNYYSYKEKKNSKTSSDNFFATLNSGVNLGAWQFRDESSYRHSSHSSQKWKNNTRYIYRPLSAIKSGLKLGDFYTPAALFNSIRVRGIALATEASMLPNSSQNFVPIIRGVAQTNALVSVYQNNNLVYQESVPPGEFAFNDLQPSAGGGDLFVVVQEANGRQETFTVPYSAVPDMLKQGVYNYSLIAGQTKIDNTHYQPKFTQGEFHYGLNNLVTLYAGMLFSEKYYSGVIGSGWNFSFGAISADITQANTKLDSGNHSGQSYRLTYNKYINATSTNLTLASYRYSTSGYYSFIDAIYSQDNYRAWKAYQDQLSEKLGNNIPPELSLTNYDALRGSRAKNTFTLNLNQQLADGYGSVFISGTHRDYWNANGNSREYQAGYANNYNDISYSVSVSRVRNYDSEEETRIYANFSVPFSLFEKRANISMGSYFTDSRYQQTTLSVSGIAGKNDQVNYTLTATNQSGGNNLVGGNVSYQLPSSTLSGSYTEANNYRQTGLGAKGTLVAIPGHIVFSGETGQTYTIIDAPMASDMMVNADKTTLTNQQGVVLVANSTPYRTNTYTLTDTEKTAGAEVLGNMANVSPYQGAVNYIKLETDTRQTYIIRGALANGDSLPFGTEITDAKQQSIGHVGQSGVMYIKSEQLPMALHIKLKGKQTCVIDPLLNTMDKNKNLCR</sequence>
<evidence type="ECO:0000256" key="1">
    <source>
        <dbReference type="ARBA" id="ARBA00004571"/>
    </source>
</evidence>
<dbReference type="Pfam" id="PF00577">
    <property type="entry name" value="Usher"/>
    <property type="match status" value="1"/>
</dbReference>
<dbReference type="PANTHER" id="PTHR30451">
    <property type="entry name" value="OUTER MEMBRANE USHER PROTEIN"/>
    <property type="match status" value="1"/>
</dbReference>
<name>A0A264VT02_PRORE</name>
<dbReference type="InterPro" id="IPR043142">
    <property type="entry name" value="PapC-like_C_sf"/>
</dbReference>
<feature type="domain" description="PapC-like C-terminal" evidence="9">
    <location>
        <begin position="767"/>
        <end position="820"/>
    </location>
</feature>
<evidence type="ECO:0000259" key="9">
    <source>
        <dbReference type="Pfam" id="PF13953"/>
    </source>
</evidence>
<organism evidence="11 12">
    <name type="scientific">Providencia rettgeri</name>
    <dbReference type="NCBI Taxonomy" id="587"/>
    <lineage>
        <taxon>Bacteria</taxon>
        <taxon>Pseudomonadati</taxon>
        <taxon>Pseudomonadota</taxon>
        <taxon>Gammaproteobacteria</taxon>
        <taxon>Enterobacterales</taxon>
        <taxon>Morganellaceae</taxon>
        <taxon>Providencia</taxon>
    </lineage>
</organism>
<dbReference type="InterPro" id="IPR025949">
    <property type="entry name" value="PapC-like_C"/>
</dbReference>
<dbReference type="SUPFAM" id="SSF141729">
    <property type="entry name" value="FimD N-terminal domain-like"/>
    <property type="match status" value="1"/>
</dbReference>
<dbReference type="Pfam" id="PF13953">
    <property type="entry name" value="PapC_C"/>
    <property type="match status" value="1"/>
</dbReference>
<dbReference type="Gene3D" id="2.60.40.2610">
    <property type="entry name" value="Outer membrane usher protein FimD, plug domain"/>
    <property type="match status" value="1"/>
</dbReference>
<dbReference type="InterPro" id="IPR025885">
    <property type="entry name" value="PapC_N"/>
</dbReference>
<proteinExistence type="inferred from homology"/>
<keyword evidence="8" id="KW-0998">Cell outer membrane</keyword>
<dbReference type="Pfam" id="PF13954">
    <property type="entry name" value="PapC_N"/>
    <property type="match status" value="1"/>
</dbReference>
<dbReference type="GO" id="GO:0009279">
    <property type="term" value="C:cell outer membrane"/>
    <property type="evidence" value="ECO:0007669"/>
    <property type="project" value="UniProtKB-SubCell"/>
</dbReference>
<dbReference type="Gene3D" id="3.10.20.410">
    <property type="match status" value="1"/>
</dbReference>
<evidence type="ECO:0000256" key="5">
    <source>
        <dbReference type="ARBA" id="ARBA00022692"/>
    </source>
</evidence>
<dbReference type="InterPro" id="IPR037224">
    <property type="entry name" value="PapC_N_sf"/>
</dbReference>
<keyword evidence="6" id="KW-0732">Signal</keyword>